<dbReference type="InterPro" id="IPR007594">
    <property type="entry name" value="RFT1"/>
</dbReference>
<feature type="transmembrane region" description="Helical" evidence="9">
    <location>
        <begin position="182"/>
        <end position="204"/>
    </location>
</feature>
<feature type="transmembrane region" description="Helical" evidence="9">
    <location>
        <begin position="368"/>
        <end position="392"/>
    </location>
</feature>
<dbReference type="Proteomes" id="UP000694558">
    <property type="component" value="Chromosome 6"/>
</dbReference>
<feature type="transmembrane region" description="Helical" evidence="9">
    <location>
        <begin position="427"/>
        <end position="448"/>
    </location>
</feature>
<comment type="subcellular location">
    <subcellularLocation>
        <location evidence="1 9">Endoplasmic reticulum membrane</location>
        <topology evidence="1 9">Multi-pass membrane protein</topology>
    </subcellularLocation>
</comment>
<dbReference type="GO" id="GO:0005789">
    <property type="term" value="C:endoplasmic reticulum membrane"/>
    <property type="evidence" value="ECO:0007669"/>
    <property type="project" value="UniProtKB-SubCell"/>
</dbReference>
<evidence type="ECO:0000256" key="8">
    <source>
        <dbReference type="ARBA" id="ARBA00045912"/>
    </source>
</evidence>
<accession>A0A8D2ZHX2</accession>
<evidence type="ECO:0000256" key="5">
    <source>
        <dbReference type="ARBA" id="ARBA00022824"/>
    </source>
</evidence>
<feature type="transmembrane region" description="Helical" evidence="9">
    <location>
        <begin position="155"/>
        <end position="176"/>
    </location>
</feature>
<feature type="transmembrane region" description="Helical" evidence="9">
    <location>
        <begin position="468"/>
        <end position="487"/>
    </location>
</feature>
<comment type="pathway">
    <text evidence="2">Protein modification; protein glycosylation.</text>
</comment>
<reference evidence="10" key="2">
    <citation type="submission" date="2025-08" db="UniProtKB">
        <authorList>
            <consortium name="Ensembl"/>
        </authorList>
    </citation>
    <scope>IDENTIFICATION</scope>
</reference>
<organism evidence="10 11">
    <name type="scientific">Scophthalmus maximus</name>
    <name type="common">Turbot</name>
    <name type="synonym">Psetta maxima</name>
    <dbReference type="NCBI Taxonomy" id="52904"/>
    <lineage>
        <taxon>Eukaryota</taxon>
        <taxon>Metazoa</taxon>
        <taxon>Chordata</taxon>
        <taxon>Craniata</taxon>
        <taxon>Vertebrata</taxon>
        <taxon>Euteleostomi</taxon>
        <taxon>Actinopterygii</taxon>
        <taxon>Neopterygii</taxon>
        <taxon>Teleostei</taxon>
        <taxon>Neoteleostei</taxon>
        <taxon>Acanthomorphata</taxon>
        <taxon>Carangaria</taxon>
        <taxon>Pleuronectiformes</taxon>
        <taxon>Pleuronectoidei</taxon>
        <taxon>Scophthalmidae</taxon>
        <taxon>Scophthalmus</taxon>
    </lineage>
</organism>
<evidence type="ECO:0000256" key="1">
    <source>
        <dbReference type="ARBA" id="ARBA00004477"/>
    </source>
</evidence>
<proteinExistence type="inferred from homology"/>
<protein>
    <recommendedName>
        <fullName evidence="9">Protein RFT1 homolog</fullName>
    </recommendedName>
</protein>
<dbReference type="GeneTree" id="ENSGT00390000011390"/>
<feature type="transmembrane region" description="Helical" evidence="9">
    <location>
        <begin position="87"/>
        <end position="109"/>
    </location>
</feature>
<gene>
    <name evidence="10" type="primary">rft1</name>
</gene>
<evidence type="ECO:0000256" key="9">
    <source>
        <dbReference type="RuleBase" id="RU365067"/>
    </source>
</evidence>
<dbReference type="PANTHER" id="PTHR13117:SF5">
    <property type="entry name" value="PROTEIN RFT1 HOMOLOG"/>
    <property type="match status" value="1"/>
</dbReference>
<keyword evidence="7 9" id="KW-0472">Membrane</keyword>
<feature type="transmembrane region" description="Helical" evidence="9">
    <location>
        <begin position="121"/>
        <end position="143"/>
    </location>
</feature>
<dbReference type="Pfam" id="PF04506">
    <property type="entry name" value="Rft-1"/>
    <property type="match status" value="1"/>
</dbReference>
<evidence type="ECO:0000256" key="6">
    <source>
        <dbReference type="ARBA" id="ARBA00022989"/>
    </source>
</evidence>
<dbReference type="GO" id="GO:0034203">
    <property type="term" value="P:glycolipid translocation"/>
    <property type="evidence" value="ECO:0007669"/>
    <property type="project" value="TreeGrafter"/>
</dbReference>
<feature type="transmembrane region" description="Helical" evidence="9">
    <location>
        <begin position="404"/>
        <end position="421"/>
    </location>
</feature>
<feature type="transmembrane region" description="Helical" evidence="9">
    <location>
        <begin position="493"/>
        <end position="516"/>
    </location>
</feature>
<evidence type="ECO:0000256" key="7">
    <source>
        <dbReference type="ARBA" id="ARBA00023136"/>
    </source>
</evidence>
<feature type="transmembrane region" description="Helical" evidence="9">
    <location>
        <begin position="43"/>
        <end position="66"/>
    </location>
</feature>
<keyword evidence="6 9" id="KW-1133">Transmembrane helix</keyword>
<evidence type="ECO:0000313" key="11">
    <source>
        <dbReference type="Proteomes" id="UP000694558"/>
    </source>
</evidence>
<evidence type="ECO:0000256" key="2">
    <source>
        <dbReference type="ARBA" id="ARBA00004922"/>
    </source>
</evidence>
<comment type="similarity">
    <text evidence="3 9">Belongs to the RFT1 family.</text>
</comment>
<dbReference type="Ensembl" id="ENSSMAT00000002517.2">
    <property type="protein sequence ID" value="ENSSMAP00000002474.2"/>
    <property type="gene ID" value="ENSSMAG00000001519.2"/>
</dbReference>
<evidence type="ECO:0000256" key="4">
    <source>
        <dbReference type="ARBA" id="ARBA00022692"/>
    </source>
</evidence>
<name>A0A8D2ZHX2_SCOMX</name>
<sequence>MSSQDALKNASTLASYSVLLQVLFRVLTFLLNAFTLRFVSKELIGVVNVRLTLLYSTLVFLSREAFRRACLSGGSGTSHSWRQVINLLWLTLPLGVCWAALLACVWLWLLEVPDPRSVPYYGPAVVLFALAGVQELLAEPLWVLAQAHMFVRLKVVAESLAMIAKCSMTVVLVVSAREWGLYIFSAAHLVYTGFLVLCYAVYFIRFLGSEEANKKSFPLNRVGDLLPCRAPLVDWTLARLTWSFFKQSFLKQILTEGERYVMTFLNVLSFGDQGIYDIVNNLGSMVARFIFLPIEESFYIFFAKVLERGRAVKSQKQEDIAIAADVLECLLKLVLVIGLIITVFGYAFSHLALDIYGGSLLSSGTGPTLLRCYSCYVLLLAVNGITECFVFAAMSQAEVDKYNLVMLALSVSFLFLSYWLTWWAGSVGFILANCLNMGLRILHSLLYIHHYFQFSQWKPLRGLLPSPLLLLALAVSGVVTAVSESVFCCDSGWLLRLVHIAVGAVSLLGVLVAVLLTETRLIGFVRTQLLSLHTHCVTC</sequence>
<keyword evidence="4 9" id="KW-0812">Transmembrane</keyword>
<keyword evidence="5" id="KW-0256">Endoplasmic reticulum</keyword>
<feature type="transmembrane region" description="Helical" evidence="9">
    <location>
        <begin position="329"/>
        <end position="348"/>
    </location>
</feature>
<feature type="transmembrane region" description="Helical" evidence="9">
    <location>
        <begin position="12"/>
        <end position="31"/>
    </location>
</feature>
<dbReference type="GO" id="GO:0006488">
    <property type="term" value="P:dolichol-linked oligosaccharide biosynthetic process"/>
    <property type="evidence" value="ECO:0007669"/>
    <property type="project" value="InterPro"/>
</dbReference>
<evidence type="ECO:0000256" key="3">
    <source>
        <dbReference type="ARBA" id="ARBA00010288"/>
    </source>
</evidence>
<comment type="function">
    <text evidence="8 9">Intramembrane glycolipid transporter that operates in the biosynthetic pathway of dolichol-linked oligosaccharides, the glycan precursors employed in protein asparagine (N)-glycosylation. The sequential addition of sugars to dolichol pyrophosphate produces dolichol-linked oligosaccharides containing fourteen sugars, including two GlcNAcs, nine mannoses and three glucoses. Once assembled, the oligosaccharide is transferred from the lipid to nascent proteins by oligosaccharyltransferases. The assembly of dolichol-linked oligosaccharides begins on the cytosolic side of the endoplasmic reticulum membrane and finishes in its lumen. RFT1 could mediate the translocation of the cytosolically oriented intermediate DolPP-GlcNAc2Man5, produced by ALG11, into the ER lumen where dolichol-linked oligosaccharides assembly continues. However, the intramembrane lipid transporter activity could not be confirmed in vitro.</text>
</comment>
<dbReference type="PANTHER" id="PTHR13117">
    <property type="entry name" value="ENDOPLASMIC RETICULUM MULTISPAN TRANSMEMBRANE PROTEIN-RELATED"/>
    <property type="match status" value="1"/>
</dbReference>
<dbReference type="AlphaFoldDB" id="A0A8D2ZHX2"/>
<evidence type="ECO:0000313" key="10">
    <source>
        <dbReference type="Ensembl" id="ENSSMAP00000002474.2"/>
    </source>
</evidence>
<reference evidence="10" key="1">
    <citation type="submission" date="2023-05" db="EMBL/GenBank/DDBJ databases">
        <title>High-quality long-read genome of Scophthalmus maximus.</title>
        <authorList>
            <person name="Lien S."/>
            <person name="Martinez P."/>
        </authorList>
    </citation>
    <scope>NUCLEOTIDE SEQUENCE [LARGE SCALE GENOMIC DNA]</scope>
</reference>